<feature type="binding site" evidence="10">
    <location>
        <position position="20"/>
    </location>
    <ligand>
        <name>substrate</name>
    </ligand>
</feature>
<evidence type="ECO:0000256" key="4">
    <source>
        <dbReference type="ARBA" id="ARBA00022801"/>
    </source>
</evidence>
<dbReference type="Pfam" id="PF00232">
    <property type="entry name" value="Glyco_hydro_1"/>
    <property type="match status" value="1"/>
</dbReference>
<dbReference type="GO" id="GO:0008422">
    <property type="term" value="F:beta-glucosidase activity"/>
    <property type="evidence" value="ECO:0007669"/>
    <property type="project" value="UniProtKB-EC"/>
</dbReference>
<evidence type="ECO:0000256" key="6">
    <source>
        <dbReference type="ARBA" id="ARBA00023277"/>
    </source>
</evidence>
<dbReference type="PRINTS" id="PR00131">
    <property type="entry name" value="GLHYDRLASE1"/>
</dbReference>
<evidence type="ECO:0000256" key="11">
    <source>
        <dbReference type="RuleBase" id="RU361175"/>
    </source>
</evidence>
<dbReference type="Gene3D" id="3.20.20.80">
    <property type="entry name" value="Glycosidases"/>
    <property type="match status" value="1"/>
</dbReference>
<evidence type="ECO:0000256" key="5">
    <source>
        <dbReference type="ARBA" id="ARBA00023001"/>
    </source>
</evidence>
<keyword evidence="6" id="KW-0119">Carbohydrate metabolism</keyword>
<keyword evidence="5" id="KW-0136">Cellulose degradation</keyword>
<dbReference type="EC" id="3.2.1.21" evidence="3 11"/>
<dbReference type="NCBIfam" id="TIGR03356">
    <property type="entry name" value="BGL"/>
    <property type="match status" value="1"/>
</dbReference>
<evidence type="ECO:0000256" key="3">
    <source>
        <dbReference type="ARBA" id="ARBA00012744"/>
    </source>
</evidence>
<comment type="caution">
    <text evidence="12">The sequence shown here is derived from an EMBL/GenBank/DDBJ whole genome shotgun (WGS) entry which is preliminary data.</text>
</comment>
<feature type="binding site" evidence="10">
    <location>
        <begin position="409"/>
        <end position="410"/>
    </location>
    <ligand>
        <name>substrate</name>
    </ligand>
</feature>
<dbReference type="PROSITE" id="PS00653">
    <property type="entry name" value="GLYCOSYL_HYDROL_F1_2"/>
    <property type="match status" value="1"/>
</dbReference>
<dbReference type="InterPro" id="IPR001360">
    <property type="entry name" value="Glyco_hydro_1"/>
</dbReference>
<protein>
    <recommendedName>
        <fullName evidence="3 11">Beta-glucosidase</fullName>
        <ecNumber evidence="3 11">3.2.1.21</ecNumber>
    </recommendedName>
</protein>
<dbReference type="PANTHER" id="PTHR10353:SF36">
    <property type="entry name" value="LP05116P"/>
    <property type="match status" value="1"/>
</dbReference>
<feature type="binding site" evidence="10">
    <location>
        <position position="165"/>
    </location>
    <ligand>
        <name>substrate</name>
    </ligand>
</feature>
<feature type="active site" description="Proton donor" evidence="9">
    <location>
        <position position="166"/>
    </location>
</feature>
<gene>
    <name evidence="12" type="ORF">CLV71_11014</name>
</gene>
<dbReference type="RefSeq" id="WP_133905366.1">
    <property type="nucleotide sequence ID" value="NZ_SOCP01000010.1"/>
</dbReference>
<dbReference type="InterPro" id="IPR017853">
    <property type="entry name" value="GH"/>
</dbReference>
<dbReference type="EMBL" id="SOCP01000010">
    <property type="protein sequence ID" value="TDV46835.1"/>
    <property type="molecule type" value="Genomic_DNA"/>
</dbReference>
<evidence type="ECO:0000256" key="9">
    <source>
        <dbReference type="PIRSR" id="PIRSR617736-1"/>
    </source>
</evidence>
<dbReference type="Proteomes" id="UP000294927">
    <property type="component" value="Unassembled WGS sequence"/>
</dbReference>
<evidence type="ECO:0000256" key="2">
    <source>
        <dbReference type="ARBA" id="ARBA00010838"/>
    </source>
</evidence>
<feature type="binding site" evidence="10">
    <location>
        <position position="290"/>
    </location>
    <ligand>
        <name>substrate</name>
    </ligand>
</feature>
<dbReference type="SUPFAM" id="SSF51445">
    <property type="entry name" value="(Trans)glycosidases"/>
    <property type="match status" value="1"/>
</dbReference>
<proteinExistence type="inferred from homology"/>
<dbReference type="AlphaFoldDB" id="A0A4R7VCU9"/>
<comment type="similarity">
    <text evidence="2 11">Belongs to the glycosyl hydrolase 1 family.</text>
</comment>
<keyword evidence="13" id="KW-1185">Reference proteome</keyword>
<evidence type="ECO:0000256" key="8">
    <source>
        <dbReference type="ARBA" id="ARBA00023326"/>
    </source>
</evidence>
<organism evidence="12 13">
    <name type="scientific">Actinophytocola oryzae</name>
    <dbReference type="NCBI Taxonomy" id="502181"/>
    <lineage>
        <taxon>Bacteria</taxon>
        <taxon>Bacillati</taxon>
        <taxon>Actinomycetota</taxon>
        <taxon>Actinomycetes</taxon>
        <taxon>Pseudonocardiales</taxon>
        <taxon>Pseudonocardiaceae</taxon>
    </lineage>
</organism>
<evidence type="ECO:0000256" key="10">
    <source>
        <dbReference type="PIRSR" id="PIRSR617736-2"/>
    </source>
</evidence>
<name>A0A4R7VCU9_9PSEU</name>
<comment type="catalytic activity">
    <reaction evidence="1 11">
        <text>Hydrolysis of terminal, non-reducing beta-D-glucosyl residues with release of beta-D-glucose.</text>
        <dbReference type="EC" id="3.2.1.21"/>
    </reaction>
</comment>
<keyword evidence="7 11" id="KW-0326">Glycosidase</keyword>
<dbReference type="FunFam" id="3.20.20.80:FF:000004">
    <property type="entry name" value="Beta-glucosidase 6-phospho-beta-glucosidase"/>
    <property type="match status" value="1"/>
</dbReference>
<feature type="binding site" evidence="10">
    <location>
        <position position="402"/>
    </location>
    <ligand>
        <name>substrate</name>
    </ligand>
</feature>
<sequence>MALPKFPEGFLWGVSSSAYQVEGAADEDGRGPSTWDTFAAGSGKVLGGDTGKTATDHYHRYREDVGLMRELGVDSYRFSVAWPRVLPEGHGEVNKAGLDFYDRLVDELCANGIAPAVTLFHWDTPQRIEDAGGWLERDTAYRFADYAAIVGERLADRVAMWMPLNEPMVVTIFGHAVGVHAPGLELLFEALPVAHHQLLAHGLATTALRAVGASNIGIANHHVPVWPASDKPGDRSAATLYDGLVNELFAAPILAGRYPTGELAAAMPGPVAEDLKIISTPLDWYGVNYYMPSLVAAPSASSAPTMIDRLEMPAGLPFDFPVVEGYPMTDFGWPVVPEGLHEVLRMLVDRYPDMPPIYITEGGCSYDDERHDDRRVEYLDGHLRALHRAVEDDIDVRGYFVWSIVDNFEWAAGYSQRFGLVHVDYDTLDRTPKDSFYWYRDMIRAQR</sequence>
<evidence type="ECO:0000313" key="12">
    <source>
        <dbReference type="EMBL" id="TDV46835.1"/>
    </source>
</evidence>
<evidence type="ECO:0000256" key="7">
    <source>
        <dbReference type="ARBA" id="ARBA00023295"/>
    </source>
</evidence>
<dbReference type="InterPro" id="IPR033132">
    <property type="entry name" value="GH_1_N_CS"/>
</dbReference>
<evidence type="ECO:0000256" key="1">
    <source>
        <dbReference type="ARBA" id="ARBA00000448"/>
    </source>
</evidence>
<dbReference type="PANTHER" id="PTHR10353">
    <property type="entry name" value="GLYCOSYL HYDROLASE"/>
    <property type="match status" value="1"/>
</dbReference>
<keyword evidence="4 11" id="KW-0378">Hydrolase</keyword>
<evidence type="ECO:0000313" key="13">
    <source>
        <dbReference type="Proteomes" id="UP000294927"/>
    </source>
</evidence>
<keyword evidence="8" id="KW-0624">Polysaccharide degradation</keyword>
<dbReference type="InterPro" id="IPR017736">
    <property type="entry name" value="Glyco_hydro_1_beta-glucosidase"/>
</dbReference>
<reference evidence="12 13" key="1">
    <citation type="submission" date="2019-03" db="EMBL/GenBank/DDBJ databases">
        <title>Genomic Encyclopedia of Archaeal and Bacterial Type Strains, Phase II (KMG-II): from individual species to whole genera.</title>
        <authorList>
            <person name="Goeker M."/>
        </authorList>
    </citation>
    <scope>NUCLEOTIDE SEQUENCE [LARGE SCALE GENOMIC DNA]</scope>
    <source>
        <strain evidence="12 13">DSM 45499</strain>
    </source>
</reference>
<feature type="binding site" evidence="10">
    <location>
        <position position="121"/>
    </location>
    <ligand>
        <name>substrate</name>
    </ligand>
</feature>
<dbReference type="GO" id="GO:0005829">
    <property type="term" value="C:cytosol"/>
    <property type="evidence" value="ECO:0007669"/>
    <property type="project" value="TreeGrafter"/>
</dbReference>
<accession>A0A4R7VCU9</accession>
<feature type="active site" description="Nucleophile" evidence="9">
    <location>
        <position position="361"/>
    </location>
</feature>
<dbReference type="GO" id="GO:0030245">
    <property type="term" value="P:cellulose catabolic process"/>
    <property type="evidence" value="ECO:0007669"/>
    <property type="project" value="UniProtKB-KW"/>
</dbReference>
<dbReference type="OrthoDB" id="9765195at2"/>